<protein>
    <submittedName>
        <fullName evidence="2">Uncharacterized protein</fullName>
    </submittedName>
</protein>
<keyword evidence="3" id="KW-1185">Reference proteome</keyword>
<comment type="caution">
    <text evidence="2">The sequence shown here is derived from an EMBL/GenBank/DDBJ whole genome shotgun (WGS) entry which is preliminary data.</text>
</comment>
<dbReference type="OrthoDB" id="5396420at2759"/>
<evidence type="ECO:0000313" key="2">
    <source>
        <dbReference type="EMBL" id="TKA27424.1"/>
    </source>
</evidence>
<feature type="region of interest" description="Disordered" evidence="1">
    <location>
        <begin position="110"/>
        <end position="135"/>
    </location>
</feature>
<feature type="compositionally biased region" description="Basic and acidic residues" evidence="1">
    <location>
        <begin position="117"/>
        <end position="126"/>
    </location>
</feature>
<proteinExistence type="predicted"/>
<dbReference type="Proteomes" id="UP000308549">
    <property type="component" value="Unassembled WGS sequence"/>
</dbReference>
<gene>
    <name evidence="2" type="ORF">B0A50_05036</name>
</gene>
<name>A0A4U0TYG3_9PEZI</name>
<sequence>MTECRAGEAGVVAAAVSNPLVDWVGLDEGQESELRSAAVTPYRLDVLRRQLFGKAEHYFDPFVSPLLFFRSPGQGVPQAPSGVPSDDLEHLAYLERQDFFRQQLGLSAMSSGLSHNEGSDTDFREKPTRRKASKRYPSKSLGLRLPLFNISSDSVSPFAEQADELASELRKSFLRQAQMTDFGRKILLPDEFDDVDEDDQVERKAMLAEANGKVLLERTQSGLGVWDGSKEGVERVKNVAAWLGQKLVG</sequence>
<evidence type="ECO:0000313" key="3">
    <source>
        <dbReference type="Proteomes" id="UP000308549"/>
    </source>
</evidence>
<reference evidence="2 3" key="1">
    <citation type="submission" date="2017-03" db="EMBL/GenBank/DDBJ databases">
        <title>Genomes of endolithic fungi from Antarctica.</title>
        <authorList>
            <person name="Coleine C."/>
            <person name="Masonjones S."/>
            <person name="Stajich J.E."/>
        </authorList>
    </citation>
    <scope>NUCLEOTIDE SEQUENCE [LARGE SCALE GENOMIC DNA]</scope>
    <source>
        <strain evidence="2 3">CCFEE 6315</strain>
    </source>
</reference>
<accession>A0A4U0TYG3</accession>
<evidence type="ECO:0000256" key="1">
    <source>
        <dbReference type="SAM" id="MobiDB-lite"/>
    </source>
</evidence>
<dbReference type="EMBL" id="NAJL01000023">
    <property type="protein sequence ID" value="TKA27424.1"/>
    <property type="molecule type" value="Genomic_DNA"/>
</dbReference>
<dbReference type="AlphaFoldDB" id="A0A4U0TYG3"/>
<organism evidence="2 3">
    <name type="scientific">Salinomyces thailandicus</name>
    <dbReference type="NCBI Taxonomy" id="706561"/>
    <lineage>
        <taxon>Eukaryota</taxon>
        <taxon>Fungi</taxon>
        <taxon>Dikarya</taxon>
        <taxon>Ascomycota</taxon>
        <taxon>Pezizomycotina</taxon>
        <taxon>Dothideomycetes</taxon>
        <taxon>Dothideomycetidae</taxon>
        <taxon>Mycosphaerellales</taxon>
        <taxon>Teratosphaeriaceae</taxon>
        <taxon>Salinomyces</taxon>
    </lineage>
</organism>